<proteinExistence type="predicted"/>
<dbReference type="SUPFAM" id="SSF53098">
    <property type="entry name" value="Ribonuclease H-like"/>
    <property type="match status" value="1"/>
</dbReference>
<dbReference type="InterPro" id="IPR036397">
    <property type="entry name" value="RNaseH_sf"/>
</dbReference>
<dbReference type="GO" id="GO:0015074">
    <property type="term" value="P:DNA integration"/>
    <property type="evidence" value="ECO:0007669"/>
    <property type="project" value="InterPro"/>
</dbReference>
<protein>
    <submittedName>
        <fullName evidence="2">Serine/threonine-protein kinase TIO-like</fullName>
    </submittedName>
</protein>
<dbReference type="OrthoDB" id="1711459at2759"/>
<dbReference type="Gene3D" id="3.30.420.10">
    <property type="entry name" value="Ribonuclease H-like superfamily/Ribonuclease H"/>
    <property type="match status" value="1"/>
</dbReference>
<dbReference type="CDD" id="cd09272">
    <property type="entry name" value="RNase_HI_RT_Ty1"/>
    <property type="match status" value="1"/>
</dbReference>
<gene>
    <name evidence="2" type="ORF">E6C27_scaffold261G00420</name>
</gene>
<feature type="domain" description="Integrase catalytic" evidence="1">
    <location>
        <begin position="1"/>
        <end position="125"/>
    </location>
</feature>
<sequence>MTHFIACRKTNDVIYTANLFFIEIIRLHGVSKTILSDQDVKFLSHFWRTLWKKLETTLKYSTTAHPQTDGQTEVTNRTLRNLIRCLSGTKLKQGDLALAQVKFTFNNMKNRSTGKCPFEVVYHKQPRLTFDLASLPTTMDTNTEVEKMIEKIENLHKEVHDHLMETTESYKRIADKKRRQATFSEGDLVIIHLQKNRFLAGTYNKLKDKQLGPFRPLEKFEDNAFKIELPVDLHIHPAFNVADLKLYYAPNDFKLANRYTRDEFYFRGQAVKRIIKGTLKHGLLLKKPTNFTVQAFVDADWASNPDDRRLTSGICVDFCGNFITWESRKQHTMSRSSTEAKFHCLANAATELVWLASLFKELKIHLPKPPILWWDNLGAVHLSTNPILHSITKTCRARHLLCQRPYSKTEDYSSTPSRNDSSCRYTDQATICTFLHSTSIKIRCYTCCRHWLKGDIKAAH</sequence>
<dbReference type="InterPro" id="IPR012337">
    <property type="entry name" value="RNaseH-like_sf"/>
</dbReference>
<dbReference type="PROSITE" id="PS50994">
    <property type="entry name" value="INTEGRASE"/>
    <property type="match status" value="1"/>
</dbReference>
<evidence type="ECO:0000313" key="2">
    <source>
        <dbReference type="EMBL" id="KAA0033503.1"/>
    </source>
</evidence>
<dbReference type="PANTHER" id="PTHR35046:SF26">
    <property type="entry name" value="RNA-DIRECTED DNA POLYMERASE"/>
    <property type="match status" value="1"/>
</dbReference>
<dbReference type="GO" id="GO:0003676">
    <property type="term" value="F:nucleic acid binding"/>
    <property type="evidence" value="ECO:0007669"/>
    <property type="project" value="InterPro"/>
</dbReference>
<dbReference type="Proteomes" id="UP000321393">
    <property type="component" value="Unassembled WGS sequence"/>
</dbReference>
<dbReference type="Pfam" id="PF24626">
    <property type="entry name" value="SH3_Tf2-1"/>
    <property type="match status" value="1"/>
</dbReference>
<dbReference type="InterPro" id="IPR056924">
    <property type="entry name" value="SH3_Tf2-1"/>
</dbReference>
<name>A0A5A7SSR7_CUCMM</name>
<evidence type="ECO:0000313" key="3">
    <source>
        <dbReference type="Proteomes" id="UP000321393"/>
    </source>
</evidence>
<accession>A0A5A7SSR7</accession>
<organism evidence="2 3">
    <name type="scientific">Cucumis melo var. makuwa</name>
    <name type="common">Oriental melon</name>
    <dbReference type="NCBI Taxonomy" id="1194695"/>
    <lineage>
        <taxon>Eukaryota</taxon>
        <taxon>Viridiplantae</taxon>
        <taxon>Streptophyta</taxon>
        <taxon>Embryophyta</taxon>
        <taxon>Tracheophyta</taxon>
        <taxon>Spermatophyta</taxon>
        <taxon>Magnoliopsida</taxon>
        <taxon>eudicotyledons</taxon>
        <taxon>Gunneridae</taxon>
        <taxon>Pentapetalae</taxon>
        <taxon>rosids</taxon>
        <taxon>fabids</taxon>
        <taxon>Cucurbitales</taxon>
        <taxon>Cucurbitaceae</taxon>
        <taxon>Benincaseae</taxon>
        <taxon>Cucumis</taxon>
    </lineage>
</organism>
<dbReference type="AlphaFoldDB" id="A0A5A7SSR7"/>
<dbReference type="PANTHER" id="PTHR35046">
    <property type="entry name" value="ZINC KNUCKLE (CCHC-TYPE) FAMILY PROTEIN"/>
    <property type="match status" value="1"/>
</dbReference>
<reference evidence="2 3" key="1">
    <citation type="submission" date="2019-08" db="EMBL/GenBank/DDBJ databases">
        <title>Draft genome sequences of two oriental melons (Cucumis melo L. var makuwa).</title>
        <authorList>
            <person name="Kwon S.-Y."/>
        </authorList>
    </citation>
    <scope>NUCLEOTIDE SEQUENCE [LARGE SCALE GENOMIC DNA]</scope>
    <source>
        <strain evidence="3">cv. SW 3</strain>
        <tissue evidence="2">Leaf</tissue>
    </source>
</reference>
<keyword evidence="2" id="KW-0808">Transferase</keyword>
<dbReference type="GO" id="GO:0016301">
    <property type="term" value="F:kinase activity"/>
    <property type="evidence" value="ECO:0007669"/>
    <property type="project" value="UniProtKB-KW"/>
</dbReference>
<dbReference type="EMBL" id="SSTE01020856">
    <property type="protein sequence ID" value="KAA0033503.1"/>
    <property type="molecule type" value="Genomic_DNA"/>
</dbReference>
<comment type="caution">
    <text evidence="2">The sequence shown here is derived from an EMBL/GenBank/DDBJ whole genome shotgun (WGS) entry which is preliminary data.</text>
</comment>
<dbReference type="InterPro" id="IPR001584">
    <property type="entry name" value="Integrase_cat-core"/>
</dbReference>
<evidence type="ECO:0000259" key="1">
    <source>
        <dbReference type="PROSITE" id="PS50994"/>
    </source>
</evidence>
<keyword evidence="2" id="KW-0418">Kinase</keyword>